<evidence type="ECO:0000256" key="6">
    <source>
        <dbReference type="ARBA" id="ARBA00022505"/>
    </source>
</evidence>
<dbReference type="Pfam" id="PF00994">
    <property type="entry name" value="MoCF_biosynth"/>
    <property type="match status" value="1"/>
</dbReference>
<keyword evidence="9" id="KW-0808">Transferase</keyword>
<dbReference type="InterPro" id="IPR005110">
    <property type="entry name" value="MoeA_linker/N"/>
</dbReference>
<organism evidence="11 12">
    <name type="scientific">Clostridium aciditolerans</name>
    <dbReference type="NCBI Taxonomy" id="339861"/>
    <lineage>
        <taxon>Bacteria</taxon>
        <taxon>Bacillati</taxon>
        <taxon>Bacillota</taxon>
        <taxon>Clostridia</taxon>
        <taxon>Eubacteriales</taxon>
        <taxon>Clostridiaceae</taxon>
        <taxon>Clostridium</taxon>
    </lineage>
</organism>
<evidence type="ECO:0000313" key="12">
    <source>
        <dbReference type="Proteomes" id="UP000622687"/>
    </source>
</evidence>
<dbReference type="GO" id="GO:0006777">
    <property type="term" value="P:Mo-molybdopterin cofactor biosynthetic process"/>
    <property type="evidence" value="ECO:0007669"/>
    <property type="project" value="UniProtKB-UniRule"/>
</dbReference>
<dbReference type="EC" id="2.10.1.1" evidence="4 9"/>
<dbReference type="GO" id="GO:0061599">
    <property type="term" value="F:molybdopterin molybdotransferase activity"/>
    <property type="evidence" value="ECO:0007669"/>
    <property type="project" value="UniProtKB-UniRule"/>
</dbReference>
<dbReference type="RefSeq" id="WP_211144015.1">
    <property type="nucleotide sequence ID" value="NZ_JAEEGB010000028.1"/>
</dbReference>
<dbReference type="PANTHER" id="PTHR10192">
    <property type="entry name" value="MOLYBDOPTERIN BIOSYNTHESIS PROTEIN"/>
    <property type="match status" value="1"/>
</dbReference>
<comment type="caution">
    <text evidence="11">The sequence shown here is derived from an EMBL/GenBank/DDBJ whole genome shotgun (WGS) entry which is preliminary data.</text>
</comment>
<dbReference type="Proteomes" id="UP000622687">
    <property type="component" value="Unassembled WGS sequence"/>
</dbReference>
<dbReference type="Pfam" id="PF03453">
    <property type="entry name" value="MoeA_N"/>
    <property type="match status" value="1"/>
</dbReference>
<dbReference type="CDD" id="cd00887">
    <property type="entry name" value="MoeA"/>
    <property type="match status" value="1"/>
</dbReference>
<comment type="catalytic activity">
    <reaction evidence="8">
        <text>adenylyl-molybdopterin + molybdate = Mo-molybdopterin + AMP + H(+)</text>
        <dbReference type="Rhea" id="RHEA:35047"/>
        <dbReference type="ChEBI" id="CHEBI:15378"/>
        <dbReference type="ChEBI" id="CHEBI:36264"/>
        <dbReference type="ChEBI" id="CHEBI:62727"/>
        <dbReference type="ChEBI" id="CHEBI:71302"/>
        <dbReference type="ChEBI" id="CHEBI:456215"/>
        <dbReference type="EC" id="2.10.1.1"/>
    </reaction>
</comment>
<sequence length="409" mass="45075">MDLFNVVSVNKAQNILNENFYYKLEKEEINLEKAIGRIIYEDIISKVNVPEFRRSTVDGYAVNCRDVAGASESMPAMLNLKGEVLMGELAGHSIDLPGECVYVPTGGMIPDGADAVVMIEYTEKLDEETILINSACANGDNVVQIGDDISIDEVVIKKGTKLRPYEIGVLSSLGFTEIPVFRKPKVGIISTGDEIVGINEIPKLGQVRDINTYLLYSSILKDEAEPINYGVVKDEYELLKSTVDKALKQCDMVLISGGSSVGVKDQTIEVIDSFQESEVLVHGIAVKPGKPTIISKVCGKAVFGLPGHPLSCAIIYQIIVKNFINKLQNNIDKEYPVQCSFSINYHKAKGREEYLPVVLKNVDNKFIADPIFSKSGLITGFSKAYGYIKIDKNIEGLREGEKVLVYKFN</sequence>
<dbReference type="Pfam" id="PF03454">
    <property type="entry name" value="MoeA_C"/>
    <property type="match status" value="1"/>
</dbReference>
<name>A0A934I240_9CLOT</name>
<keyword evidence="9" id="KW-0479">Metal-binding</keyword>
<evidence type="ECO:0000259" key="10">
    <source>
        <dbReference type="SMART" id="SM00852"/>
    </source>
</evidence>
<dbReference type="SMART" id="SM00852">
    <property type="entry name" value="MoCF_biosynth"/>
    <property type="match status" value="1"/>
</dbReference>
<dbReference type="InterPro" id="IPR005111">
    <property type="entry name" value="MoeA_C_domain_IV"/>
</dbReference>
<comment type="similarity">
    <text evidence="3 9">Belongs to the MoeA family.</text>
</comment>
<evidence type="ECO:0000256" key="7">
    <source>
        <dbReference type="ARBA" id="ARBA00023150"/>
    </source>
</evidence>
<dbReference type="GO" id="GO:0005829">
    <property type="term" value="C:cytosol"/>
    <property type="evidence" value="ECO:0007669"/>
    <property type="project" value="TreeGrafter"/>
</dbReference>
<dbReference type="Gene3D" id="2.40.340.10">
    <property type="entry name" value="MoeA, C-terminal, domain IV"/>
    <property type="match status" value="1"/>
</dbReference>
<evidence type="ECO:0000256" key="2">
    <source>
        <dbReference type="ARBA" id="ARBA00005046"/>
    </source>
</evidence>
<evidence type="ECO:0000256" key="8">
    <source>
        <dbReference type="ARBA" id="ARBA00047317"/>
    </source>
</evidence>
<evidence type="ECO:0000256" key="5">
    <source>
        <dbReference type="ARBA" id="ARBA00021108"/>
    </source>
</evidence>
<evidence type="ECO:0000313" key="11">
    <source>
        <dbReference type="EMBL" id="MBI6874630.1"/>
    </source>
</evidence>
<protein>
    <recommendedName>
        <fullName evidence="5 9">Molybdopterin molybdenumtransferase</fullName>
        <ecNumber evidence="4 9">2.10.1.1</ecNumber>
    </recommendedName>
</protein>
<dbReference type="EMBL" id="JAEEGB010000028">
    <property type="protein sequence ID" value="MBI6874630.1"/>
    <property type="molecule type" value="Genomic_DNA"/>
</dbReference>
<evidence type="ECO:0000256" key="3">
    <source>
        <dbReference type="ARBA" id="ARBA00010763"/>
    </source>
</evidence>
<evidence type="ECO:0000256" key="4">
    <source>
        <dbReference type="ARBA" id="ARBA00013269"/>
    </source>
</evidence>
<dbReference type="InterPro" id="IPR036135">
    <property type="entry name" value="MoeA_linker/N_sf"/>
</dbReference>
<accession>A0A934I240</accession>
<dbReference type="SUPFAM" id="SSF63867">
    <property type="entry name" value="MoeA C-terminal domain-like"/>
    <property type="match status" value="1"/>
</dbReference>
<comment type="function">
    <text evidence="1 9">Catalyzes the insertion of molybdate into adenylated molybdopterin with the concomitant release of AMP.</text>
</comment>
<keyword evidence="12" id="KW-1185">Reference proteome</keyword>
<reference evidence="11" key="1">
    <citation type="submission" date="2020-12" db="EMBL/GenBank/DDBJ databases">
        <title>Clostridium thailandense sp. nov., a novel acetogenic bacterium isolated from peat land soil in Thailand.</title>
        <authorList>
            <person name="Chaikitkaew S."/>
            <person name="Birkeland N.K."/>
        </authorList>
    </citation>
    <scope>NUCLEOTIDE SEQUENCE</scope>
    <source>
        <strain evidence="11">DSM 17425</strain>
    </source>
</reference>
<dbReference type="PANTHER" id="PTHR10192:SF5">
    <property type="entry name" value="GEPHYRIN"/>
    <property type="match status" value="1"/>
</dbReference>
<feature type="domain" description="MoaB/Mog" evidence="10">
    <location>
        <begin position="187"/>
        <end position="326"/>
    </location>
</feature>
<keyword evidence="7 9" id="KW-0501">Molybdenum cofactor biosynthesis</keyword>
<dbReference type="GO" id="GO:0046872">
    <property type="term" value="F:metal ion binding"/>
    <property type="evidence" value="ECO:0007669"/>
    <property type="project" value="UniProtKB-UniRule"/>
</dbReference>
<dbReference type="NCBIfam" id="TIGR00177">
    <property type="entry name" value="molyb_syn"/>
    <property type="match status" value="1"/>
</dbReference>
<evidence type="ECO:0000256" key="1">
    <source>
        <dbReference type="ARBA" id="ARBA00002901"/>
    </source>
</evidence>
<dbReference type="InterPro" id="IPR001453">
    <property type="entry name" value="MoaB/Mog_dom"/>
</dbReference>
<comment type="pathway">
    <text evidence="2 9">Cofactor biosynthesis; molybdopterin biosynthesis.</text>
</comment>
<comment type="cofactor">
    <cofactor evidence="9">
        <name>Mg(2+)</name>
        <dbReference type="ChEBI" id="CHEBI:18420"/>
    </cofactor>
</comment>
<dbReference type="AlphaFoldDB" id="A0A934I240"/>
<dbReference type="Gene3D" id="3.90.105.10">
    <property type="entry name" value="Molybdopterin biosynthesis moea protein, domain 2"/>
    <property type="match status" value="1"/>
</dbReference>
<dbReference type="SUPFAM" id="SSF63882">
    <property type="entry name" value="MoeA N-terminal region -like"/>
    <property type="match status" value="1"/>
</dbReference>
<dbReference type="Gene3D" id="2.170.190.11">
    <property type="entry name" value="Molybdopterin biosynthesis moea protein, domain 3"/>
    <property type="match status" value="1"/>
</dbReference>
<dbReference type="SUPFAM" id="SSF53218">
    <property type="entry name" value="Molybdenum cofactor biosynthesis proteins"/>
    <property type="match status" value="1"/>
</dbReference>
<evidence type="ECO:0000256" key="9">
    <source>
        <dbReference type="RuleBase" id="RU365090"/>
    </source>
</evidence>
<keyword evidence="9" id="KW-0460">Magnesium</keyword>
<dbReference type="InterPro" id="IPR038987">
    <property type="entry name" value="MoeA-like"/>
</dbReference>
<gene>
    <name evidence="11" type="ORF">I6U51_18335</name>
</gene>
<keyword evidence="6 9" id="KW-0500">Molybdenum</keyword>
<proteinExistence type="inferred from homology"/>
<dbReference type="Gene3D" id="3.40.980.10">
    <property type="entry name" value="MoaB/Mog-like domain"/>
    <property type="match status" value="1"/>
</dbReference>
<dbReference type="InterPro" id="IPR036425">
    <property type="entry name" value="MoaB/Mog-like_dom_sf"/>
</dbReference>
<dbReference type="InterPro" id="IPR036688">
    <property type="entry name" value="MoeA_C_domain_IV_sf"/>
</dbReference>